<protein>
    <submittedName>
        <fullName evidence="1">Uncharacterized protein</fullName>
    </submittedName>
</protein>
<keyword evidence="2" id="KW-1185">Reference proteome</keyword>
<accession>A0A6L5Y0F2</accession>
<sequence>MPVNIHFNRSQGGYELVNNLETEIAGVAALDAVQGKKLNDKITEALGVQALEHFTKFLSDMWKGRITYHRILGSIQGEYDPLPGDNRPYHYNVITYGERARCTQIAIQAYYSDIYPNGYDTKGFYIRTQHDNLVSKWTRIMTSDDREVLIPQKVLQLQNGFEFWEDPNYGVIARTGNLVHVNFLLKGGTGTSGSTICKLPYIPLSNEIHCLSFRDKIFEIRTFRDGIIKLEGGLPSEDTSTCYCIECNYICV</sequence>
<comment type="caution">
    <text evidence="1">The sequence shown here is derived from an EMBL/GenBank/DDBJ whole genome shotgun (WGS) entry which is preliminary data.</text>
</comment>
<name>A0A6L5Y0F2_9FIRM</name>
<dbReference type="RefSeq" id="WP_154520000.1">
    <property type="nucleotide sequence ID" value="NZ_VUMT01000022.1"/>
</dbReference>
<dbReference type="Proteomes" id="UP000482209">
    <property type="component" value="Unassembled WGS sequence"/>
</dbReference>
<proteinExistence type="predicted"/>
<evidence type="ECO:0000313" key="1">
    <source>
        <dbReference type="EMBL" id="MSS64610.1"/>
    </source>
</evidence>
<organism evidence="1 2">
    <name type="scientific">Velocimicrobium porci</name>
    <dbReference type="NCBI Taxonomy" id="2606634"/>
    <lineage>
        <taxon>Bacteria</taxon>
        <taxon>Bacillati</taxon>
        <taxon>Bacillota</taxon>
        <taxon>Clostridia</taxon>
        <taxon>Lachnospirales</taxon>
        <taxon>Lachnospiraceae</taxon>
        <taxon>Velocimicrobium</taxon>
    </lineage>
</organism>
<gene>
    <name evidence="1" type="ORF">FYJ58_12100</name>
</gene>
<dbReference type="EMBL" id="VUMT01000022">
    <property type="protein sequence ID" value="MSS64610.1"/>
    <property type="molecule type" value="Genomic_DNA"/>
</dbReference>
<reference evidence="1 2" key="1">
    <citation type="submission" date="2019-08" db="EMBL/GenBank/DDBJ databases">
        <title>In-depth cultivation of the pig gut microbiome towards novel bacterial diversity and tailored functional studies.</title>
        <authorList>
            <person name="Wylensek D."/>
            <person name="Hitch T.C.A."/>
            <person name="Clavel T."/>
        </authorList>
    </citation>
    <scope>NUCLEOTIDE SEQUENCE [LARGE SCALE GENOMIC DNA]</scope>
    <source>
        <strain evidence="1 2">WCA-693-APC-MOT-I</strain>
    </source>
</reference>
<evidence type="ECO:0000313" key="2">
    <source>
        <dbReference type="Proteomes" id="UP000482209"/>
    </source>
</evidence>
<dbReference type="AlphaFoldDB" id="A0A6L5Y0F2"/>